<dbReference type="InterPro" id="IPR009009">
    <property type="entry name" value="RlpA-like_DPBB"/>
</dbReference>
<proteinExistence type="predicted"/>
<dbReference type="RefSeq" id="XP_043036896.1">
    <property type="nucleotide sequence ID" value="XM_043183528.1"/>
</dbReference>
<dbReference type="PANTHER" id="PTHR31836">
    <property type="match status" value="1"/>
</dbReference>
<keyword evidence="4" id="KW-1185">Reference proteome</keyword>
<dbReference type="GeneID" id="66105825"/>
<comment type="caution">
    <text evidence="3">The sequence shown here is derived from an EMBL/GenBank/DDBJ whole genome shotgun (WGS) entry which is preliminary data.</text>
</comment>
<evidence type="ECO:0000313" key="4">
    <source>
        <dbReference type="Proteomes" id="UP000812287"/>
    </source>
</evidence>
<reference evidence="3" key="1">
    <citation type="submission" date="2020-11" db="EMBL/GenBank/DDBJ databases">
        <title>Adaptations for nitrogen fixation in a non-lichenized fungal sporocarp promotes dispersal by wood-feeding termites.</title>
        <authorList>
            <consortium name="DOE Joint Genome Institute"/>
            <person name="Koch R.A."/>
            <person name="Yoon G."/>
            <person name="Arayal U."/>
            <person name="Lail K."/>
            <person name="Amirebrahimi M."/>
            <person name="Labutti K."/>
            <person name="Lipzen A."/>
            <person name="Riley R."/>
            <person name="Barry K."/>
            <person name="Henrissat B."/>
            <person name="Grigoriev I.V."/>
            <person name="Herr J.R."/>
            <person name="Aime M.C."/>
        </authorList>
    </citation>
    <scope>NUCLEOTIDE SEQUENCE</scope>
    <source>
        <strain evidence="3">MCA 3950</strain>
    </source>
</reference>
<dbReference type="InterPro" id="IPR036908">
    <property type="entry name" value="RlpA-like_sf"/>
</dbReference>
<evidence type="ECO:0000313" key="3">
    <source>
        <dbReference type="EMBL" id="KAG7443396.1"/>
    </source>
</evidence>
<feature type="non-terminal residue" evidence="3">
    <location>
        <position position="1"/>
    </location>
</feature>
<dbReference type="Pfam" id="PF03330">
    <property type="entry name" value="DPBB_1"/>
    <property type="match status" value="1"/>
</dbReference>
<organism evidence="3 4">
    <name type="scientific">Guyanagaster necrorhizus</name>
    <dbReference type="NCBI Taxonomy" id="856835"/>
    <lineage>
        <taxon>Eukaryota</taxon>
        <taxon>Fungi</taxon>
        <taxon>Dikarya</taxon>
        <taxon>Basidiomycota</taxon>
        <taxon>Agaricomycotina</taxon>
        <taxon>Agaricomycetes</taxon>
        <taxon>Agaricomycetidae</taxon>
        <taxon>Agaricales</taxon>
        <taxon>Marasmiineae</taxon>
        <taxon>Physalacriaceae</taxon>
        <taxon>Guyanagaster</taxon>
    </lineage>
</organism>
<dbReference type="Gene3D" id="2.40.40.10">
    <property type="entry name" value="RlpA-like domain"/>
    <property type="match status" value="1"/>
</dbReference>
<feature type="domain" description="RlpA-like protein double-psi beta-barrel" evidence="2">
    <location>
        <begin position="45"/>
        <end position="82"/>
    </location>
</feature>
<name>A0A9P7VP03_9AGAR</name>
<dbReference type="OrthoDB" id="623670at2759"/>
<gene>
    <name evidence="3" type="ORF">BT62DRAFT_903468</name>
</gene>
<evidence type="ECO:0000259" key="2">
    <source>
        <dbReference type="Pfam" id="PF03330"/>
    </source>
</evidence>
<sequence>PDSRYGACGAPSQNSVLVVALPPSLYADGANCWRHIGVINNGLWVDAVVVDLCPDCGDSHIDLSSGAFTQLGTLDMGVIEVTWSYE</sequence>
<keyword evidence="1" id="KW-0732">Signal</keyword>
<dbReference type="InterPro" id="IPR051477">
    <property type="entry name" value="Expansin_CellWall"/>
</dbReference>
<accession>A0A9P7VP03</accession>
<dbReference type="AlphaFoldDB" id="A0A9P7VP03"/>
<evidence type="ECO:0000256" key="1">
    <source>
        <dbReference type="ARBA" id="ARBA00022729"/>
    </source>
</evidence>
<dbReference type="Proteomes" id="UP000812287">
    <property type="component" value="Unassembled WGS sequence"/>
</dbReference>
<dbReference type="SUPFAM" id="SSF50685">
    <property type="entry name" value="Barwin-like endoglucanases"/>
    <property type="match status" value="1"/>
</dbReference>
<dbReference type="PANTHER" id="PTHR31836:SF28">
    <property type="entry name" value="SRCR DOMAIN-CONTAINING PROTEIN-RELATED"/>
    <property type="match status" value="1"/>
</dbReference>
<protein>
    <recommendedName>
        <fullName evidence="2">RlpA-like protein double-psi beta-barrel domain-containing protein</fullName>
    </recommendedName>
</protein>
<dbReference type="EMBL" id="MU250545">
    <property type="protein sequence ID" value="KAG7443396.1"/>
    <property type="molecule type" value="Genomic_DNA"/>
</dbReference>
<dbReference type="CDD" id="cd22191">
    <property type="entry name" value="DPBB_RlpA_EXP_N-like"/>
    <property type="match status" value="1"/>
</dbReference>